<dbReference type="Gene3D" id="1.25.40.10">
    <property type="entry name" value="Tetratricopeptide repeat domain"/>
    <property type="match status" value="1"/>
</dbReference>
<dbReference type="SMART" id="SM00671">
    <property type="entry name" value="SEL1"/>
    <property type="match status" value="3"/>
</dbReference>
<evidence type="ECO:0000313" key="1">
    <source>
        <dbReference type="EMBL" id="AFT68826.1"/>
    </source>
</evidence>
<organism evidence="1 2">
    <name type="scientific">Alcanivorax dieselolei (strain DSM 16502 / CGMCC 1.3690 / MCCC 1A00001 / B-5)</name>
    <name type="common">Alloalcanivorax dieselolei</name>
    <dbReference type="NCBI Taxonomy" id="930169"/>
    <lineage>
        <taxon>Bacteria</taxon>
        <taxon>Pseudomonadati</taxon>
        <taxon>Pseudomonadota</taxon>
        <taxon>Gammaproteobacteria</taxon>
        <taxon>Oceanospirillales</taxon>
        <taxon>Alcanivoracaceae</taxon>
        <taxon>Alloalcanivorax</taxon>
    </lineage>
</organism>
<dbReference type="STRING" id="930169.B5T_00541"/>
<reference evidence="1 2" key="1">
    <citation type="journal article" date="2012" name="J. Bacteriol.">
        <title>Complete genome sequence of Alcanivorax dieselolei type strain B5.</title>
        <authorList>
            <person name="Lai Q."/>
            <person name="Li W."/>
            <person name="Shao Z."/>
        </authorList>
    </citation>
    <scope>NUCLEOTIDE SEQUENCE [LARGE SCALE GENOMIC DNA]</scope>
    <source>
        <strain evidence="2">DSM 16502 / CGMCC 1.3690 / B-5</strain>
    </source>
</reference>
<dbReference type="Pfam" id="PF08238">
    <property type="entry name" value="Sel1"/>
    <property type="match status" value="3"/>
</dbReference>
<dbReference type="KEGG" id="adi:B5T_00541"/>
<accession>K0CBH7</accession>
<dbReference type="InterPro" id="IPR011990">
    <property type="entry name" value="TPR-like_helical_dom_sf"/>
</dbReference>
<keyword evidence="2" id="KW-1185">Reference proteome</keyword>
<dbReference type="EMBL" id="CP003466">
    <property type="protein sequence ID" value="AFT68826.1"/>
    <property type="molecule type" value="Genomic_DNA"/>
</dbReference>
<dbReference type="PANTHER" id="PTHR43628">
    <property type="entry name" value="ACTIVATOR OF C KINASE PROTEIN 1-RELATED"/>
    <property type="match status" value="1"/>
</dbReference>
<sequence length="191" mass="21158">MEVAAGRGGGALIPCLTKDDCFFSIQNSVVSCSLKSVAMIVRGEVMSDAKEKYDRALSEANSDSPDISLVLELLNESMDEGCSDSAYALATWYLFGNHVEKDWNKAAFLLKKASRDKHPSALYDLAVCYEEGKGVKQDEGEAFRLYLQAALRGDRQSFHEVGRCYYYGIGVDEDKTLADIWLERAEELGVD</sequence>
<keyword evidence="1" id="KW-0808">Transferase</keyword>
<protein>
    <submittedName>
        <fullName evidence="1">Putative secreted protein with protein prenylyltransferase domain</fullName>
    </submittedName>
</protein>
<dbReference type="GO" id="GO:0016740">
    <property type="term" value="F:transferase activity"/>
    <property type="evidence" value="ECO:0007669"/>
    <property type="project" value="UniProtKB-KW"/>
</dbReference>
<proteinExistence type="predicted"/>
<evidence type="ECO:0000313" key="2">
    <source>
        <dbReference type="Proteomes" id="UP000006286"/>
    </source>
</evidence>
<gene>
    <name evidence="1" type="ordered locus">B5T_00541</name>
</gene>
<dbReference type="AlphaFoldDB" id="K0CBH7"/>
<dbReference type="PROSITE" id="PS51257">
    <property type="entry name" value="PROKAR_LIPOPROTEIN"/>
    <property type="match status" value="1"/>
</dbReference>
<dbReference type="SUPFAM" id="SSF81901">
    <property type="entry name" value="HCP-like"/>
    <property type="match status" value="1"/>
</dbReference>
<dbReference type="InterPro" id="IPR006597">
    <property type="entry name" value="Sel1-like"/>
</dbReference>
<dbReference type="HOGENOM" id="CLU_000288_36_8_6"/>
<dbReference type="eggNOG" id="COG0790">
    <property type="taxonomic scope" value="Bacteria"/>
</dbReference>
<dbReference type="PANTHER" id="PTHR43628:SF1">
    <property type="entry name" value="CHITIN SYNTHASE REGULATORY FACTOR 2-RELATED"/>
    <property type="match status" value="1"/>
</dbReference>
<dbReference type="Proteomes" id="UP000006286">
    <property type="component" value="Chromosome"/>
</dbReference>
<name>K0CBH7_ALCDB</name>
<dbReference type="InterPro" id="IPR052945">
    <property type="entry name" value="Mitotic_Regulator"/>
</dbReference>